<evidence type="ECO:0000256" key="3">
    <source>
        <dbReference type="PIRSR" id="PIRSR000097-2"/>
    </source>
</evidence>
<keyword evidence="7" id="KW-1185">Reference proteome</keyword>
<protein>
    <recommendedName>
        <fullName evidence="5">NADP-dependent oxidoreductase domain-containing protein</fullName>
    </recommendedName>
</protein>
<comment type="similarity">
    <text evidence="1">Belongs to the aldo/keto reductase family.</text>
</comment>
<dbReference type="Gene3D" id="3.20.20.100">
    <property type="entry name" value="NADP-dependent oxidoreductase domain"/>
    <property type="match status" value="1"/>
</dbReference>
<dbReference type="InParanoid" id="W4JM37"/>
<dbReference type="FunFam" id="3.20.20.100:FF:000036">
    <property type="entry name" value="NADP-dependent oxidoreductase domain-containing protein"/>
    <property type="match status" value="1"/>
</dbReference>
<sequence>MSFGKVISLSNNKTVPQIGLGTWLSQPNEVENAVEWAVKAGYRHLDCAMIYENQDEVGRALKKVIPAIVQREDLFITSKVWNSSHQADQVERELDETLKQLGTPYLDLYLIHWPVAFVPGNGFFPPHPTKAGEVALDTETSLVTTWKAMIKLLDTGKVKSIGVSNFTIEYIKAIVDATGVKPTANQIEAHPLLPQDELVAYCKKENIHITAYSPLGNNLVGKPKLTDYPEIQEIAKKIGATPAQVLVAWGAHRGYSVIPKSIQQERIISNFKQVELSEEDYQKVSAVGHNNHHRFNIPINYTPKWSINIFGEVDEKEAEATVKTA</sequence>
<evidence type="ECO:0000259" key="5">
    <source>
        <dbReference type="Pfam" id="PF00248"/>
    </source>
</evidence>
<dbReference type="InterPro" id="IPR023210">
    <property type="entry name" value="NADP_OxRdtase_dom"/>
</dbReference>
<evidence type="ECO:0000256" key="1">
    <source>
        <dbReference type="ARBA" id="ARBA00007905"/>
    </source>
</evidence>
<evidence type="ECO:0000256" key="4">
    <source>
        <dbReference type="PIRSR" id="PIRSR000097-3"/>
    </source>
</evidence>
<dbReference type="eggNOG" id="KOG1577">
    <property type="taxonomic scope" value="Eukaryota"/>
</dbReference>
<accession>W4JM37</accession>
<dbReference type="AlphaFoldDB" id="W4JM37"/>
<dbReference type="InterPro" id="IPR020471">
    <property type="entry name" value="AKR"/>
</dbReference>
<dbReference type="Proteomes" id="UP000030671">
    <property type="component" value="Unassembled WGS sequence"/>
</dbReference>
<dbReference type="InterPro" id="IPR036812">
    <property type="entry name" value="NAD(P)_OxRdtase_dom_sf"/>
</dbReference>
<feature type="binding site" evidence="3">
    <location>
        <position position="112"/>
    </location>
    <ligand>
        <name>substrate</name>
    </ligand>
</feature>
<dbReference type="FunCoup" id="W4JM37">
    <property type="interactions" value="387"/>
</dbReference>
<name>W4JM37_HETIT</name>
<dbReference type="PANTHER" id="PTHR11732">
    <property type="entry name" value="ALDO/KETO REDUCTASE"/>
    <property type="match status" value="1"/>
</dbReference>
<dbReference type="RefSeq" id="XP_009553118.1">
    <property type="nucleotide sequence ID" value="XM_009554823.1"/>
</dbReference>
<proteinExistence type="inferred from homology"/>
<feature type="site" description="Lowers pKa of active site Tyr" evidence="4">
    <location>
        <position position="79"/>
    </location>
</feature>
<dbReference type="OrthoDB" id="416253at2759"/>
<gene>
    <name evidence="6" type="ORF">HETIRDRAFT_442642</name>
</gene>
<dbReference type="PRINTS" id="PR00069">
    <property type="entry name" value="ALDKETRDTASE"/>
</dbReference>
<feature type="active site" description="Proton donor" evidence="2">
    <location>
        <position position="51"/>
    </location>
</feature>
<dbReference type="Pfam" id="PF00248">
    <property type="entry name" value="Aldo_ket_red"/>
    <property type="match status" value="1"/>
</dbReference>
<reference evidence="6 7" key="1">
    <citation type="journal article" date="2012" name="New Phytol.">
        <title>Insight into trade-off between wood decay and parasitism from the genome of a fungal forest pathogen.</title>
        <authorList>
            <person name="Olson A."/>
            <person name="Aerts A."/>
            <person name="Asiegbu F."/>
            <person name="Belbahri L."/>
            <person name="Bouzid O."/>
            <person name="Broberg A."/>
            <person name="Canback B."/>
            <person name="Coutinho P.M."/>
            <person name="Cullen D."/>
            <person name="Dalman K."/>
            <person name="Deflorio G."/>
            <person name="van Diepen L.T."/>
            <person name="Dunand C."/>
            <person name="Duplessis S."/>
            <person name="Durling M."/>
            <person name="Gonthier P."/>
            <person name="Grimwood J."/>
            <person name="Fossdal C.G."/>
            <person name="Hansson D."/>
            <person name="Henrissat B."/>
            <person name="Hietala A."/>
            <person name="Himmelstrand K."/>
            <person name="Hoffmeister D."/>
            <person name="Hogberg N."/>
            <person name="James T.Y."/>
            <person name="Karlsson M."/>
            <person name="Kohler A."/>
            <person name="Kues U."/>
            <person name="Lee Y.H."/>
            <person name="Lin Y.C."/>
            <person name="Lind M."/>
            <person name="Lindquist E."/>
            <person name="Lombard V."/>
            <person name="Lucas S."/>
            <person name="Lunden K."/>
            <person name="Morin E."/>
            <person name="Murat C."/>
            <person name="Park J."/>
            <person name="Raffaello T."/>
            <person name="Rouze P."/>
            <person name="Salamov A."/>
            <person name="Schmutz J."/>
            <person name="Solheim H."/>
            <person name="Stahlberg J."/>
            <person name="Velez H."/>
            <person name="de Vries R.P."/>
            <person name="Wiebenga A."/>
            <person name="Woodward S."/>
            <person name="Yakovlev I."/>
            <person name="Garbelotto M."/>
            <person name="Martin F."/>
            <person name="Grigoriev I.V."/>
            <person name="Stenlid J."/>
        </authorList>
    </citation>
    <scope>NUCLEOTIDE SEQUENCE [LARGE SCALE GENOMIC DNA]</scope>
    <source>
        <strain evidence="6 7">TC 32-1</strain>
    </source>
</reference>
<dbReference type="SUPFAM" id="SSF51430">
    <property type="entry name" value="NAD(P)-linked oxidoreductase"/>
    <property type="match status" value="1"/>
</dbReference>
<dbReference type="InterPro" id="IPR018170">
    <property type="entry name" value="Aldo/ket_reductase_CS"/>
</dbReference>
<evidence type="ECO:0000256" key="2">
    <source>
        <dbReference type="PIRSR" id="PIRSR000097-1"/>
    </source>
</evidence>
<dbReference type="HOGENOM" id="CLU_023205_0_0_1"/>
<feature type="domain" description="NADP-dependent oxidoreductase" evidence="5">
    <location>
        <begin position="18"/>
        <end position="287"/>
    </location>
</feature>
<evidence type="ECO:0000313" key="7">
    <source>
        <dbReference type="Proteomes" id="UP000030671"/>
    </source>
</evidence>
<dbReference type="EMBL" id="KI925467">
    <property type="protein sequence ID" value="ETW74617.1"/>
    <property type="molecule type" value="Genomic_DNA"/>
</dbReference>
<dbReference type="PROSITE" id="PS00798">
    <property type="entry name" value="ALDOKETO_REDUCTASE_1"/>
    <property type="match status" value="1"/>
</dbReference>
<dbReference type="GeneID" id="20675472"/>
<organism evidence="6 7">
    <name type="scientific">Heterobasidion irregulare (strain TC 32-1)</name>
    <dbReference type="NCBI Taxonomy" id="747525"/>
    <lineage>
        <taxon>Eukaryota</taxon>
        <taxon>Fungi</taxon>
        <taxon>Dikarya</taxon>
        <taxon>Basidiomycota</taxon>
        <taxon>Agaricomycotina</taxon>
        <taxon>Agaricomycetes</taxon>
        <taxon>Russulales</taxon>
        <taxon>Bondarzewiaceae</taxon>
        <taxon>Heterobasidion</taxon>
        <taxon>Heterobasidion annosum species complex</taxon>
    </lineage>
</organism>
<dbReference type="PIRSF" id="PIRSF000097">
    <property type="entry name" value="AKR"/>
    <property type="match status" value="1"/>
</dbReference>
<evidence type="ECO:0000313" key="6">
    <source>
        <dbReference type="EMBL" id="ETW74617.1"/>
    </source>
</evidence>
<dbReference type="PROSITE" id="PS00062">
    <property type="entry name" value="ALDOKETO_REDUCTASE_2"/>
    <property type="match status" value="1"/>
</dbReference>
<dbReference type="KEGG" id="hir:HETIRDRAFT_442642"/>
<dbReference type="GO" id="GO:0016491">
    <property type="term" value="F:oxidoreductase activity"/>
    <property type="evidence" value="ECO:0007669"/>
    <property type="project" value="InterPro"/>
</dbReference>